<keyword evidence="2" id="KW-1185">Reference proteome</keyword>
<proteinExistence type="predicted"/>
<protein>
    <submittedName>
        <fullName evidence="1">Uncharacterized protein</fullName>
    </submittedName>
</protein>
<reference evidence="1 2" key="1">
    <citation type="submission" date="2022-11" db="EMBL/GenBank/DDBJ databases">
        <title>Minimal conservation of predation-associated metabolite biosynthetic gene clusters underscores biosynthetic potential of Myxococcota including descriptions for ten novel species: Archangium lansinium sp. nov., Myxococcus landrumus sp. nov., Nannocystis bai.</title>
        <authorList>
            <person name="Ahearne A."/>
            <person name="Stevens C."/>
            <person name="Dowd S."/>
        </authorList>
    </citation>
    <scope>NUCLEOTIDE SEQUENCE [LARGE SCALE GENOMIC DNA]</scope>
    <source>
        <strain evidence="1 2">RJM3</strain>
    </source>
</reference>
<dbReference type="EMBL" id="JAQNDO010000001">
    <property type="protein sequence ID" value="MDC0742602.1"/>
    <property type="molecule type" value="Genomic_DNA"/>
</dbReference>
<accession>A0ABT5ENV9</accession>
<sequence length="77" mass="8183">MSDDRLTVTDYSDVRAASREASTALARSEKAAERLLSGEPWTAAALHEALVAFQETCAALEAVGRHVADLPSSPVKN</sequence>
<name>A0ABT5ENV9_9BACT</name>
<evidence type="ECO:0000313" key="2">
    <source>
        <dbReference type="Proteomes" id="UP001221411"/>
    </source>
</evidence>
<organism evidence="1 2">
    <name type="scientific">Polyangium mundeleinium</name>
    <dbReference type="NCBI Taxonomy" id="2995306"/>
    <lineage>
        <taxon>Bacteria</taxon>
        <taxon>Pseudomonadati</taxon>
        <taxon>Myxococcota</taxon>
        <taxon>Polyangia</taxon>
        <taxon>Polyangiales</taxon>
        <taxon>Polyangiaceae</taxon>
        <taxon>Polyangium</taxon>
    </lineage>
</organism>
<gene>
    <name evidence="1" type="ORF">POL67_14700</name>
</gene>
<evidence type="ECO:0000313" key="1">
    <source>
        <dbReference type="EMBL" id="MDC0742602.1"/>
    </source>
</evidence>
<dbReference type="Proteomes" id="UP001221411">
    <property type="component" value="Unassembled WGS sequence"/>
</dbReference>
<dbReference type="RefSeq" id="WP_271917983.1">
    <property type="nucleotide sequence ID" value="NZ_JAQNDO010000001.1"/>
</dbReference>
<comment type="caution">
    <text evidence="1">The sequence shown here is derived from an EMBL/GenBank/DDBJ whole genome shotgun (WGS) entry which is preliminary data.</text>
</comment>